<evidence type="ECO:0000259" key="1">
    <source>
        <dbReference type="PROSITE" id="PS50828"/>
    </source>
</evidence>
<accession>A0AAD4LG01</accession>
<evidence type="ECO:0000313" key="2">
    <source>
        <dbReference type="EMBL" id="KAH8990465.1"/>
    </source>
</evidence>
<evidence type="ECO:0000313" key="3">
    <source>
        <dbReference type="Proteomes" id="UP001201163"/>
    </source>
</evidence>
<gene>
    <name evidence="2" type="ORF">EDB92DRAFT_1863888</name>
</gene>
<dbReference type="PANTHER" id="PTHR47417:SF1">
    <property type="entry name" value="SMR DOMAIN-CONTAINING PROTEIN YPL199C"/>
    <property type="match status" value="1"/>
</dbReference>
<feature type="domain" description="Smr" evidence="1">
    <location>
        <begin position="26"/>
        <end position="102"/>
    </location>
</feature>
<name>A0AAD4LG01_9AGAM</name>
<dbReference type="Proteomes" id="UP001201163">
    <property type="component" value="Unassembled WGS sequence"/>
</dbReference>
<organism evidence="2 3">
    <name type="scientific">Lactarius akahatsu</name>
    <dbReference type="NCBI Taxonomy" id="416441"/>
    <lineage>
        <taxon>Eukaryota</taxon>
        <taxon>Fungi</taxon>
        <taxon>Dikarya</taxon>
        <taxon>Basidiomycota</taxon>
        <taxon>Agaricomycotina</taxon>
        <taxon>Agaricomycetes</taxon>
        <taxon>Russulales</taxon>
        <taxon>Russulaceae</taxon>
        <taxon>Lactarius</taxon>
    </lineage>
</organism>
<protein>
    <recommendedName>
        <fullName evidence="1">Smr domain-containing protein</fullName>
    </recommendedName>
</protein>
<dbReference type="InterPro" id="IPR053020">
    <property type="entry name" value="Smr_domain_protein"/>
</dbReference>
<dbReference type="PROSITE" id="PS50828">
    <property type="entry name" value="SMR"/>
    <property type="match status" value="1"/>
</dbReference>
<sequence length="102" mass="11474">MKELDERAAKIFFRENNKNRREDGEIDLHGLYVAEAVQVAEDQVEIARWRGDEVVHFIVGKGLHSGTGEAKIRPALEDLFTELGLDHSLDPHNTGVLVVLLD</sequence>
<dbReference type="Pfam" id="PF01713">
    <property type="entry name" value="Smr"/>
    <property type="match status" value="1"/>
</dbReference>
<dbReference type="InterPro" id="IPR002625">
    <property type="entry name" value="Smr_dom"/>
</dbReference>
<dbReference type="SMART" id="SM00463">
    <property type="entry name" value="SMR"/>
    <property type="match status" value="1"/>
</dbReference>
<dbReference type="SUPFAM" id="SSF160443">
    <property type="entry name" value="SMR domain-like"/>
    <property type="match status" value="1"/>
</dbReference>
<dbReference type="Gene3D" id="3.30.1370.110">
    <property type="match status" value="1"/>
</dbReference>
<dbReference type="InterPro" id="IPR036063">
    <property type="entry name" value="Smr_dom_sf"/>
</dbReference>
<dbReference type="EMBL" id="JAKELL010000030">
    <property type="protein sequence ID" value="KAH8990465.1"/>
    <property type="molecule type" value="Genomic_DNA"/>
</dbReference>
<keyword evidence="3" id="KW-1185">Reference proteome</keyword>
<proteinExistence type="predicted"/>
<reference evidence="2" key="1">
    <citation type="submission" date="2022-01" db="EMBL/GenBank/DDBJ databases">
        <title>Comparative genomics reveals a dynamic genome evolution in the ectomycorrhizal milk-cap (Lactarius) mushrooms.</title>
        <authorList>
            <consortium name="DOE Joint Genome Institute"/>
            <person name="Lebreton A."/>
            <person name="Tang N."/>
            <person name="Kuo A."/>
            <person name="LaButti K."/>
            <person name="Drula E."/>
            <person name="Barry K."/>
            <person name="Clum A."/>
            <person name="Lipzen A."/>
            <person name="Mousain D."/>
            <person name="Ng V."/>
            <person name="Wang R."/>
            <person name="Wang X."/>
            <person name="Dai Y."/>
            <person name="Henrissat B."/>
            <person name="Grigoriev I.V."/>
            <person name="Guerin-Laguette A."/>
            <person name="Yu F."/>
            <person name="Martin F.M."/>
        </authorList>
    </citation>
    <scope>NUCLEOTIDE SEQUENCE</scope>
    <source>
        <strain evidence="2">QP</strain>
    </source>
</reference>
<comment type="caution">
    <text evidence="2">The sequence shown here is derived from an EMBL/GenBank/DDBJ whole genome shotgun (WGS) entry which is preliminary data.</text>
</comment>
<dbReference type="PANTHER" id="PTHR47417">
    <property type="entry name" value="SMR DOMAIN-CONTAINING PROTEIN YPL199C"/>
    <property type="match status" value="1"/>
</dbReference>
<dbReference type="AlphaFoldDB" id="A0AAD4LG01"/>